<evidence type="ECO:0000313" key="1">
    <source>
        <dbReference type="EMBL" id="OGK04671.1"/>
    </source>
</evidence>
<comment type="caution">
    <text evidence="1">The sequence shown here is derived from an EMBL/GenBank/DDBJ whole genome shotgun (WGS) entry which is preliminary data.</text>
</comment>
<evidence type="ECO:0000313" key="2">
    <source>
        <dbReference type="Proteomes" id="UP000179243"/>
    </source>
</evidence>
<gene>
    <name evidence="1" type="ORF">A2519_21080</name>
</gene>
<organism evidence="1 2">
    <name type="scientific">Candidatus Raymondbacteria bacterium RIFOXYD12_FULL_49_13</name>
    <dbReference type="NCBI Taxonomy" id="1817890"/>
    <lineage>
        <taxon>Bacteria</taxon>
        <taxon>Raymondiibacteriota</taxon>
    </lineage>
</organism>
<accession>A0A1F7FDK4</accession>
<name>A0A1F7FDK4_UNCRA</name>
<reference evidence="1 2" key="1">
    <citation type="journal article" date="2016" name="Nat. Commun.">
        <title>Thousands of microbial genomes shed light on interconnected biogeochemical processes in an aquifer system.</title>
        <authorList>
            <person name="Anantharaman K."/>
            <person name="Brown C.T."/>
            <person name="Hug L.A."/>
            <person name="Sharon I."/>
            <person name="Castelle C.J."/>
            <person name="Probst A.J."/>
            <person name="Thomas B.C."/>
            <person name="Singh A."/>
            <person name="Wilkins M.J."/>
            <person name="Karaoz U."/>
            <person name="Brodie E.L."/>
            <person name="Williams K.H."/>
            <person name="Hubbard S.S."/>
            <person name="Banfield J.F."/>
        </authorList>
    </citation>
    <scope>NUCLEOTIDE SEQUENCE [LARGE SCALE GENOMIC DNA]</scope>
</reference>
<sequence length="116" mass="13169">MTLFDCINNIAILILFLDIKLKNGLCHGFVQKIAKVSPTTEIILVTGLTIEKAMMEFVSKTVPYKIITKDFGFEKELCRQIDNGIIFARDRRGKIPGKYYHFPLGEFRSDIAKAIA</sequence>
<dbReference type="Proteomes" id="UP000179243">
    <property type="component" value="Unassembled WGS sequence"/>
</dbReference>
<dbReference type="EMBL" id="MFYX01000067">
    <property type="protein sequence ID" value="OGK04671.1"/>
    <property type="molecule type" value="Genomic_DNA"/>
</dbReference>
<proteinExistence type="predicted"/>
<dbReference type="AlphaFoldDB" id="A0A1F7FDK4"/>
<protein>
    <submittedName>
        <fullName evidence="1">Uncharacterized protein</fullName>
    </submittedName>
</protein>